<organism evidence="1 2">
    <name type="scientific">Dictyobacter kobayashii</name>
    <dbReference type="NCBI Taxonomy" id="2014872"/>
    <lineage>
        <taxon>Bacteria</taxon>
        <taxon>Bacillati</taxon>
        <taxon>Chloroflexota</taxon>
        <taxon>Ktedonobacteria</taxon>
        <taxon>Ktedonobacterales</taxon>
        <taxon>Dictyobacteraceae</taxon>
        <taxon>Dictyobacter</taxon>
    </lineage>
</organism>
<accession>A0A402AUD6</accession>
<dbReference type="SUPFAM" id="SSF48452">
    <property type="entry name" value="TPR-like"/>
    <property type="match status" value="1"/>
</dbReference>
<evidence type="ECO:0000313" key="2">
    <source>
        <dbReference type="Proteomes" id="UP000287188"/>
    </source>
</evidence>
<keyword evidence="2" id="KW-1185">Reference proteome</keyword>
<protein>
    <submittedName>
        <fullName evidence="1">Uncharacterized protein</fullName>
    </submittedName>
</protein>
<gene>
    <name evidence="1" type="ORF">KDK_64970</name>
</gene>
<name>A0A402AUD6_9CHLR</name>
<dbReference type="RefSeq" id="WP_126555837.1">
    <property type="nucleotide sequence ID" value="NZ_BIFS01000002.1"/>
</dbReference>
<dbReference type="InterPro" id="IPR011990">
    <property type="entry name" value="TPR-like_helical_dom_sf"/>
</dbReference>
<dbReference type="EMBL" id="BIFS01000002">
    <property type="protein sequence ID" value="GCE22697.1"/>
    <property type="molecule type" value="Genomic_DNA"/>
</dbReference>
<reference evidence="2" key="1">
    <citation type="submission" date="2018-12" db="EMBL/GenBank/DDBJ databases">
        <title>Tengunoibacter tsumagoiensis gen. nov., sp. nov., Dictyobacter kobayashii sp. nov., D. alpinus sp. nov., and D. joshuensis sp. nov. and description of Dictyobacteraceae fam. nov. within the order Ktedonobacterales isolated from Tengu-no-mugimeshi.</title>
        <authorList>
            <person name="Wang C.M."/>
            <person name="Zheng Y."/>
            <person name="Sakai Y."/>
            <person name="Toyoda A."/>
            <person name="Minakuchi Y."/>
            <person name="Abe K."/>
            <person name="Yokota A."/>
            <person name="Yabe S."/>
        </authorList>
    </citation>
    <scope>NUCLEOTIDE SEQUENCE [LARGE SCALE GENOMIC DNA]</scope>
    <source>
        <strain evidence="2">Uno11</strain>
    </source>
</reference>
<proteinExistence type="predicted"/>
<dbReference type="AlphaFoldDB" id="A0A402AUD6"/>
<dbReference type="Proteomes" id="UP000287188">
    <property type="component" value="Unassembled WGS sequence"/>
</dbReference>
<dbReference type="Gene3D" id="1.25.40.10">
    <property type="entry name" value="Tetratricopeptide repeat domain"/>
    <property type="match status" value="1"/>
</dbReference>
<evidence type="ECO:0000313" key="1">
    <source>
        <dbReference type="EMBL" id="GCE22697.1"/>
    </source>
</evidence>
<comment type="caution">
    <text evidence="1">The sequence shown here is derived from an EMBL/GenBank/DDBJ whole genome shotgun (WGS) entry which is preliminary data.</text>
</comment>
<sequence length="203" mass="23255">MYREAEALTALAQAIQLDPADPDPYYMQNNVLRDLDRFEEAHTAFEAGANAAQRRRTRVMTQFQQRVNAGQLDGNIEMGIQLFRGGDPTKWVDEKYVLSGAGYARLEREDRRQQLARHITLQTIESDMCYALFTLASTNFPQLVEHPHKQAWDTATLECSIYLSVDDQLTALMFEVHEQEIEQGIPPIVEAIKHFRTLEAGQR</sequence>
<dbReference type="OrthoDB" id="35251at200795"/>